<dbReference type="GO" id="GO:0005829">
    <property type="term" value="C:cytosol"/>
    <property type="evidence" value="ECO:0007669"/>
    <property type="project" value="TreeGrafter"/>
</dbReference>
<dbReference type="PROSITE" id="PS51273">
    <property type="entry name" value="GATASE_TYPE_1"/>
    <property type="match status" value="1"/>
</dbReference>
<dbReference type="CDD" id="cd01745">
    <property type="entry name" value="GATase1_2"/>
    <property type="match status" value="1"/>
</dbReference>
<evidence type="ECO:0000313" key="1">
    <source>
        <dbReference type="EMBL" id="PDW00080.1"/>
    </source>
</evidence>
<keyword evidence="2" id="KW-1185">Reference proteome</keyword>
<dbReference type="Gene3D" id="3.40.50.880">
    <property type="match status" value="1"/>
</dbReference>
<dbReference type="AlphaFoldDB" id="A0A2H3KPC0"/>
<dbReference type="GO" id="GO:0006598">
    <property type="term" value="P:polyamine catabolic process"/>
    <property type="evidence" value="ECO:0007669"/>
    <property type="project" value="TreeGrafter"/>
</dbReference>
<dbReference type="Pfam" id="PF07722">
    <property type="entry name" value="Peptidase_C26"/>
    <property type="match status" value="1"/>
</dbReference>
<protein>
    <submittedName>
        <fullName evidence="1">Gamma-glutamyl-gamma-aminobutyrate hydrolase</fullName>
    </submittedName>
</protein>
<dbReference type="OrthoDB" id="9813383at2"/>
<dbReference type="RefSeq" id="WP_097651275.1">
    <property type="nucleotide sequence ID" value="NZ_LYXE01000059.1"/>
</dbReference>
<gene>
    <name evidence="1" type="ORF">A9Q02_10770</name>
</gene>
<proteinExistence type="predicted"/>
<sequence length="251" mass="27070">MQPLIGISCGTFHDRAWCPPSFGHRQTYVDAVLKAGGAPLLIPPVQDEHVLRTLYDQLDGLLLAGGGDLSPALYGAEPHEKLGLLDPLRDGAEMPLARWALAEGKPVFGICRGIQVLNVARGGTLYQDIPSELITDLQHDISYAREDWTHMAHELHLAPDSQLAYLLGTEQLAINSLHHQAVRTIGAGLRPVGWAPDGVVEALEGTGEAFVLGVQCHPEALQAHADPRWQAVFAAFVARCRATRQVPALAA</sequence>
<reference evidence="1 2" key="1">
    <citation type="submission" date="2016-05" db="EMBL/GenBank/DDBJ databases">
        <authorList>
            <person name="Lavstsen T."/>
            <person name="Jespersen J.S."/>
        </authorList>
    </citation>
    <scope>NUCLEOTIDE SEQUENCE [LARGE SCALE GENOMIC DNA]</scope>
    <source>
        <strain evidence="1 2">B7-9</strain>
    </source>
</reference>
<dbReference type="GO" id="GO:0033969">
    <property type="term" value="F:gamma-glutamyl-gamma-aminobutyrate hydrolase activity"/>
    <property type="evidence" value="ECO:0007669"/>
    <property type="project" value="TreeGrafter"/>
</dbReference>
<dbReference type="EMBL" id="LYXE01000059">
    <property type="protein sequence ID" value="PDW00080.1"/>
    <property type="molecule type" value="Genomic_DNA"/>
</dbReference>
<dbReference type="InterPro" id="IPR044668">
    <property type="entry name" value="PuuD-like"/>
</dbReference>
<dbReference type="PANTHER" id="PTHR43235:SF1">
    <property type="entry name" value="GLUTAMINE AMIDOTRANSFERASE PB2B2.05-RELATED"/>
    <property type="match status" value="1"/>
</dbReference>
<comment type="caution">
    <text evidence="1">The sequence shown here is derived from an EMBL/GenBank/DDBJ whole genome shotgun (WGS) entry which is preliminary data.</text>
</comment>
<dbReference type="PANTHER" id="PTHR43235">
    <property type="entry name" value="GLUTAMINE AMIDOTRANSFERASE PB2B2.05-RELATED"/>
    <property type="match status" value="1"/>
</dbReference>
<evidence type="ECO:0000313" key="2">
    <source>
        <dbReference type="Proteomes" id="UP000220922"/>
    </source>
</evidence>
<dbReference type="SUPFAM" id="SSF52317">
    <property type="entry name" value="Class I glutamine amidotransferase-like"/>
    <property type="match status" value="1"/>
</dbReference>
<name>A0A2H3KPC0_9CHLR</name>
<keyword evidence="1" id="KW-0378">Hydrolase</keyword>
<dbReference type="InterPro" id="IPR011697">
    <property type="entry name" value="Peptidase_C26"/>
</dbReference>
<dbReference type="Proteomes" id="UP000220922">
    <property type="component" value="Unassembled WGS sequence"/>
</dbReference>
<organism evidence="1 2">
    <name type="scientific">Candidatus Chloroploca asiatica</name>
    <dbReference type="NCBI Taxonomy" id="1506545"/>
    <lineage>
        <taxon>Bacteria</taxon>
        <taxon>Bacillati</taxon>
        <taxon>Chloroflexota</taxon>
        <taxon>Chloroflexia</taxon>
        <taxon>Chloroflexales</taxon>
        <taxon>Chloroflexineae</taxon>
        <taxon>Oscillochloridaceae</taxon>
        <taxon>Candidatus Chloroploca</taxon>
    </lineage>
</organism>
<accession>A0A2H3KPC0</accession>
<dbReference type="InterPro" id="IPR029062">
    <property type="entry name" value="Class_I_gatase-like"/>
</dbReference>
<dbReference type="FunFam" id="3.40.50.880:FF:000030">
    <property type="entry name" value="Gamma-glutamyl-gamma-aminobutyrate hydrolase PuuD"/>
    <property type="match status" value="1"/>
</dbReference>